<gene>
    <name evidence="1" type="ORF">HRE60_04710</name>
</gene>
<reference evidence="1 2" key="1">
    <citation type="journal article" date="2020" name="Microbiol. Resour. Announc.">
        <title>Complete Genome Sequence of Streptococcus salivarius DB-B5, a Novel Probiotic Candidate Isolated from the Supragingival Plaque of a Healthy Female Subject.</title>
        <authorList>
            <person name="Fields F.R."/>
            <person name="Li X."/>
            <person name="Navarre W.W."/>
            <person name="Naito M."/>
        </authorList>
    </citation>
    <scope>NUCLEOTIDE SEQUENCE [LARGE SCALE GENOMIC DNA]</scope>
    <source>
        <strain evidence="1 2">DB-B5</strain>
    </source>
</reference>
<dbReference type="Pfam" id="PF09972">
    <property type="entry name" value="DUF2207"/>
    <property type="match status" value="1"/>
</dbReference>
<sequence length="641" mass="71933">MKKFLIWLGCLIAFIVPVISVKADDVSYRIPSYKGHLSISDNSSATFTQEITYDFESDYHGQYVTLGSAKPVPDGFYISGNPTVTATVNGQTKPYVKVEASELSDGTKLKVYNQGHSGDKVVLKVTWQINRILNLYSDVAVLNWFPISDWDKSIGHVDFTVDGLDSNKGELYAHAGFFQKNPQVQRTDEGYNIQFDHFPAKGKLELHAYWPMTPSLKSKNSASIINSSAKDKFLKQENDIVRNRKIYHIIFYGFFPGLLLVLFVLAIVFYSSVLRSTRPPRFPKDSRLYDIPQNLAPLVLAQNVYNQRFDISGLNSVTYPISFNHMVQATILDLIDRGNLSFNQSTGEPILEFVKSDGLADFEVAFIDMLFDGQSQVKEKDMFSRYYINKDEIESQYKKAKNRTERDKLRSIGRNIRSLFLEDATRVTQGVENQEKKLGLPSLYRQLTPSETHLSSVANIMFISLYVLIAIGFFLLSIGFSSNLSFLYLLIFFPVITIHFIYRLQINGRVKGCLVPENSDIYYQWHSFNNMIKSIGQFNQAELQSIVLWNRILVYATLYGQAKKVSDVLKRYNIHLSNPSLDAFTYSPVSFAMLHNSTALQSYVSASDTVSNFSINSSSGSGGFSGGGFSGGGGGGGGGAF</sequence>
<dbReference type="InterPro" id="IPR018702">
    <property type="entry name" value="DUF2207"/>
</dbReference>
<dbReference type="InterPro" id="IPR048389">
    <property type="entry name" value="YciQ-like_C"/>
</dbReference>
<organism evidence="1 2">
    <name type="scientific">Streptococcus salivarius</name>
    <dbReference type="NCBI Taxonomy" id="1304"/>
    <lineage>
        <taxon>Bacteria</taxon>
        <taxon>Bacillati</taxon>
        <taxon>Bacillota</taxon>
        <taxon>Bacilli</taxon>
        <taxon>Lactobacillales</taxon>
        <taxon>Streptococcaceae</taxon>
        <taxon>Streptococcus</taxon>
    </lineage>
</organism>
<evidence type="ECO:0000313" key="1">
    <source>
        <dbReference type="EMBL" id="QMI50985.1"/>
    </source>
</evidence>
<dbReference type="EMBL" id="CP054153">
    <property type="protein sequence ID" value="QMI50985.1"/>
    <property type="molecule type" value="Genomic_DNA"/>
</dbReference>
<dbReference type="AlphaFoldDB" id="A0A2I1TP09"/>
<dbReference type="Pfam" id="PF20990">
    <property type="entry name" value="DUF2207_C"/>
    <property type="match status" value="1"/>
</dbReference>
<dbReference type="Proteomes" id="UP000516705">
    <property type="component" value="Chromosome"/>
</dbReference>
<proteinExistence type="predicted"/>
<accession>A0A2I1TP09</accession>
<evidence type="ECO:0000313" key="2">
    <source>
        <dbReference type="Proteomes" id="UP000516705"/>
    </source>
</evidence>
<protein>
    <submittedName>
        <fullName evidence="1">DUF2207 domain-containing protein</fullName>
    </submittedName>
</protein>
<name>A0A2I1TP09_STRSL</name>
<dbReference type="RefSeq" id="WP_064526542.1">
    <property type="nucleotide sequence ID" value="NZ_CP054153.1"/>
</dbReference>